<dbReference type="Proteomes" id="UP000031599">
    <property type="component" value="Unassembled WGS sequence"/>
</dbReference>
<sequence>MAYDFFFTLPSQLGRRLSMIDPLGFRGAASHYLQRLAPGFTGRVRGRTWFPILCWAAKIVEDDEVQGRTASAEDPRTRVRARRAAIGSLERAMRVGAMLSATIEDAPYWRYGNRPQWFERHRRQQLGTKYASPEPPFFASRASELANNALGCLRRSLERHALMTPSEGRLSGTHTQIIPTDRYRLTDRGRLLADAYEADLKRNKITLGTLKDWGLFPDRLGRRFNNDSNREAAARRIAEAIPVTNTGAFDSDRFASSATIMDTLFQVDADPLFFGHRSSGPLPAVVRAFSEHPETHPLDALASTTVTGDFWDQRRGAAAHAASVLMGRPTPERPALFEILGSCFVEGMRAAFPNQQLDAPRFTEQFGKFAPPGMARQYERGRSDYLTALERLAILEQQPENGYSPRVEQLPGSGVSHFDGWIKQTTRLDLGALLELHETLPRFGGGRVLPLVERDAGAAYLEGPFAWGAVACPMGDELAENESDISDTQDALASADQVDAEAEETEETAGRMLITDYWWAAKIAGDVILGRPR</sequence>
<evidence type="ECO:0000313" key="1">
    <source>
        <dbReference type="EMBL" id="KIG15334.1"/>
    </source>
</evidence>
<organism evidence="1 2">
    <name type="scientific">Enhygromyxa salina</name>
    <dbReference type="NCBI Taxonomy" id="215803"/>
    <lineage>
        <taxon>Bacteria</taxon>
        <taxon>Pseudomonadati</taxon>
        <taxon>Myxococcota</taxon>
        <taxon>Polyangia</taxon>
        <taxon>Nannocystales</taxon>
        <taxon>Nannocystaceae</taxon>
        <taxon>Enhygromyxa</taxon>
    </lineage>
</organism>
<name>A0A0C1ZCC1_9BACT</name>
<comment type="caution">
    <text evidence="1">The sequence shown here is derived from an EMBL/GenBank/DDBJ whole genome shotgun (WGS) entry which is preliminary data.</text>
</comment>
<proteinExistence type="predicted"/>
<evidence type="ECO:0000313" key="2">
    <source>
        <dbReference type="Proteomes" id="UP000031599"/>
    </source>
</evidence>
<reference evidence="1 2" key="1">
    <citation type="submission" date="2014-12" db="EMBL/GenBank/DDBJ databases">
        <title>Genome assembly of Enhygromyxa salina DSM 15201.</title>
        <authorList>
            <person name="Sharma G."/>
            <person name="Subramanian S."/>
        </authorList>
    </citation>
    <scope>NUCLEOTIDE SEQUENCE [LARGE SCALE GENOMIC DNA]</scope>
    <source>
        <strain evidence="1 2">DSM 15201</strain>
    </source>
</reference>
<dbReference type="EMBL" id="JMCC02000056">
    <property type="protein sequence ID" value="KIG15334.1"/>
    <property type="molecule type" value="Genomic_DNA"/>
</dbReference>
<gene>
    <name evidence="1" type="ORF">DB30_05666</name>
</gene>
<accession>A0A0C1ZCC1</accession>
<protein>
    <submittedName>
        <fullName evidence="1">Uncharacterized protein</fullName>
    </submittedName>
</protein>
<dbReference type="AlphaFoldDB" id="A0A0C1ZCC1"/>
<dbReference type="RefSeq" id="WP_052551775.1">
    <property type="nucleotide sequence ID" value="NZ_JMCC02000056.1"/>
</dbReference>